<feature type="transmembrane region" description="Helical" evidence="1">
    <location>
        <begin position="64"/>
        <end position="95"/>
    </location>
</feature>
<keyword evidence="1" id="KW-0812">Transmembrane</keyword>
<proteinExistence type="predicted"/>
<evidence type="ECO:0000313" key="3">
    <source>
        <dbReference type="EMBL" id="MBC2601338.1"/>
    </source>
</evidence>
<dbReference type="InterPro" id="IPR012340">
    <property type="entry name" value="NA-bd_OB-fold"/>
</dbReference>
<dbReference type="InterPro" id="IPR002810">
    <property type="entry name" value="NfeD-like_C"/>
</dbReference>
<evidence type="ECO:0000259" key="2">
    <source>
        <dbReference type="Pfam" id="PF01957"/>
    </source>
</evidence>
<keyword evidence="1" id="KW-1133">Transmembrane helix</keyword>
<dbReference type="Proteomes" id="UP000525652">
    <property type="component" value="Unassembled WGS sequence"/>
</dbReference>
<evidence type="ECO:0000313" key="4">
    <source>
        <dbReference type="Proteomes" id="UP000525652"/>
    </source>
</evidence>
<sequence length="183" mass="20671">MNDTLIGLFVYALTILLLWLATRKDPRLGKQWRRPWGILLRMFLFFALLQLILIALPFPVGKSYLILLLIIVFSFGGAFLSYDFILVGAILWTIYQWAFWFPVRDEVILTYPAPAKKAPTTKTFSRYGTVITDLKPIGKVLIDGVEQTAISTLGYIKAGERITVEDSNGPELRVSKADSPESL</sequence>
<feature type="domain" description="NfeD-like C-terminal" evidence="2">
    <location>
        <begin position="126"/>
        <end position="176"/>
    </location>
</feature>
<comment type="caution">
    <text evidence="3">The sequence shown here is derived from an EMBL/GenBank/DDBJ whole genome shotgun (WGS) entry which is preliminary data.</text>
</comment>
<feature type="transmembrane region" description="Helical" evidence="1">
    <location>
        <begin position="38"/>
        <end position="58"/>
    </location>
</feature>
<dbReference type="AlphaFoldDB" id="A0A7X1E3V6"/>
<organism evidence="3 4">
    <name type="scientific">Puniceicoccus vermicola</name>
    <dbReference type="NCBI Taxonomy" id="388746"/>
    <lineage>
        <taxon>Bacteria</taxon>
        <taxon>Pseudomonadati</taxon>
        <taxon>Verrucomicrobiota</taxon>
        <taxon>Opitutia</taxon>
        <taxon>Puniceicoccales</taxon>
        <taxon>Puniceicoccaceae</taxon>
        <taxon>Puniceicoccus</taxon>
    </lineage>
</organism>
<keyword evidence="4" id="KW-1185">Reference proteome</keyword>
<gene>
    <name evidence="3" type="ORF">H5P30_06065</name>
</gene>
<keyword evidence="1" id="KW-0472">Membrane</keyword>
<dbReference type="Pfam" id="PF01957">
    <property type="entry name" value="NfeD"/>
    <property type="match status" value="1"/>
</dbReference>
<dbReference type="EMBL" id="JACHVA010000052">
    <property type="protein sequence ID" value="MBC2601338.1"/>
    <property type="molecule type" value="Genomic_DNA"/>
</dbReference>
<accession>A0A7X1E3V6</accession>
<evidence type="ECO:0000256" key="1">
    <source>
        <dbReference type="SAM" id="Phobius"/>
    </source>
</evidence>
<dbReference type="Gene3D" id="2.40.50.140">
    <property type="entry name" value="Nucleic acid-binding proteins"/>
    <property type="match status" value="1"/>
</dbReference>
<feature type="transmembrane region" description="Helical" evidence="1">
    <location>
        <begin position="6"/>
        <end position="22"/>
    </location>
</feature>
<dbReference type="RefSeq" id="WP_185692053.1">
    <property type="nucleotide sequence ID" value="NZ_JACHVA010000052.1"/>
</dbReference>
<name>A0A7X1E3V6_9BACT</name>
<protein>
    <submittedName>
        <fullName evidence="3">NfeD family protein</fullName>
    </submittedName>
</protein>
<reference evidence="3 4" key="1">
    <citation type="submission" date="2020-07" db="EMBL/GenBank/DDBJ databases">
        <authorList>
            <person name="Feng X."/>
        </authorList>
    </citation>
    <scope>NUCLEOTIDE SEQUENCE [LARGE SCALE GENOMIC DNA]</scope>
    <source>
        <strain evidence="3 4">JCM14086</strain>
    </source>
</reference>